<evidence type="ECO:0000256" key="4">
    <source>
        <dbReference type="ARBA" id="ARBA00022737"/>
    </source>
</evidence>
<dbReference type="SUPFAM" id="SSF49899">
    <property type="entry name" value="Concanavalin A-like lectins/glucanases"/>
    <property type="match status" value="5"/>
</dbReference>
<dbReference type="InterPro" id="IPR027789">
    <property type="entry name" value="Syndecan/Neurexin_dom"/>
</dbReference>
<evidence type="ECO:0000259" key="11">
    <source>
        <dbReference type="PROSITE" id="PS50025"/>
    </source>
</evidence>
<dbReference type="GO" id="GO:0016020">
    <property type="term" value="C:membrane"/>
    <property type="evidence" value="ECO:0007669"/>
    <property type="project" value="UniProtKB-SubCell"/>
</dbReference>
<keyword evidence="2 8" id="KW-0245">EGF-like domain</keyword>
<keyword evidence="7" id="KW-1015">Disulfide bond</keyword>
<evidence type="ECO:0000256" key="5">
    <source>
        <dbReference type="ARBA" id="ARBA00022989"/>
    </source>
</evidence>
<gene>
    <name evidence="13" type="ORF">OFUS_LOCUS16762</name>
</gene>
<comment type="subcellular location">
    <subcellularLocation>
        <location evidence="1">Membrane</location>
        <topology evidence="1">Single-pass type I membrane protein</topology>
    </subcellularLocation>
</comment>
<evidence type="ECO:0000256" key="9">
    <source>
        <dbReference type="SAM" id="MobiDB-lite"/>
    </source>
</evidence>
<evidence type="ECO:0000256" key="3">
    <source>
        <dbReference type="ARBA" id="ARBA00022692"/>
    </source>
</evidence>
<organism evidence="13 14">
    <name type="scientific">Owenia fusiformis</name>
    <name type="common">Polychaete worm</name>
    <dbReference type="NCBI Taxonomy" id="6347"/>
    <lineage>
        <taxon>Eukaryota</taxon>
        <taxon>Metazoa</taxon>
        <taxon>Spiralia</taxon>
        <taxon>Lophotrochozoa</taxon>
        <taxon>Annelida</taxon>
        <taxon>Polychaeta</taxon>
        <taxon>Sedentaria</taxon>
        <taxon>Canalipalpata</taxon>
        <taxon>Sabellida</taxon>
        <taxon>Oweniida</taxon>
        <taxon>Oweniidae</taxon>
        <taxon>Owenia</taxon>
    </lineage>
</organism>
<evidence type="ECO:0000256" key="6">
    <source>
        <dbReference type="ARBA" id="ARBA00023136"/>
    </source>
</evidence>
<dbReference type="InterPro" id="IPR000742">
    <property type="entry name" value="EGF"/>
</dbReference>
<reference evidence="13" key="1">
    <citation type="submission" date="2022-03" db="EMBL/GenBank/DDBJ databases">
        <authorList>
            <person name="Martin C."/>
        </authorList>
    </citation>
    <scope>NUCLEOTIDE SEQUENCE</scope>
</reference>
<evidence type="ECO:0000256" key="2">
    <source>
        <dbReference type="ARBA" id="ARBA00022536"/>
    </source>
</evidence>
<dbReference type="InterPro" id="IPR003585">
    <property type="entry name" value="Neurexin-like"/>
</dbReference>
<feature type="domain" description="Laminin G" evidence="11">
    <location>
        <begin position="853"/>
        <end position="1034"/>
    </location>
</feature>
<feature type="region of interest" description="Disordered" evidence="9">
    <location>
        <begin position="1046"/>
        <end position="1082"/>
    </location>
</feature>
<feature type="region of interest" description="Disordered" evidence="9">
    <location>
        <begin position="1216"/>
        <end position="1240"/>
    </location>
</feature>
<keyword evidence="4" id="KW-0677">Repeat</keyword>
<sequence length="1331" mass="147788">EKVPSVATFYGAHYLSYDLSDRGDPILSSNDRLSLFFKTRQSNGLLFYTGDEGDYMNVAIKDGGLVLTINLGSGVYDKVIRPKDGNSRFDDNRWHKLVIIRESREVTIEVDNKKVGSGTTTGDFTMLSSNVLYVGGSPDTSKLPGSRVKSNFRGCLKKVEYQADSIHLRLIELARNKHNLMVTHGDIMYDKCESLVESQPITFLTPDSFIKVPKWEATQHGTIEFQFQTTEPNGLLMYNNGAETRSDFFALELLDGQLYMIMDLGSGAIKERVSKQKIADGAPHKVKVDHHGTAGIFTVDTKQKPYKMPPGSERLDLDGSLYIGGINSRTDAYLLPRELWSGMLGFGYVGCMEDLTINGERVDLSQLSREQEVYGIGEYCRKMEPQCTSRPCMHHGICREGWNRFICDCAATAFTGPSCEEGAATLAFDGTQYMKLTMPEESKTEAEDISIRFRTKRENGLIFATTSVKSKDRMELAVYKGTIRLDINLGSGSKTMETGANLNDDKWHTVRIRRRSKSVHLKVDNGQPVKDKLSGKRQALQVNFIHLGSIVLIPKDSMQGDSSIMEFQDIDVAIKRKDDGRSRSNFVGQMSQFTFNGNQFFEMAMSGEVTNIEVTATFDKMEKLIQNPVTFKSSHAYAMLPRLNAYSTFNLFFQLKTTEPDGLVMFNKGEGGDFIALEMVKGNLHFVYDVGSGPHVIISDNPKKLNDNKWHDIAVLRPTLNQHILRVDGKSRVDHLGDSKEVHYDLLEPLYLGGLSKLLFNSLPKLMASRFGFQGCMASFDLNGIRPRVVEDRDVTIPGEYLDLISSGCNGPTVTCNKDACDHGGRCVQAWNKYTCDCDMTSFSGDTCSEESTSYQFGEKGGLITLTYPEGERPHMKHDQIALGLVTTQKDCIILRIDSDRSNDYIEMELVDGQLFVVYNMGSYDHPIGEFSTRINDGQYHIIRFARSGANSTIQVDNHDRLFKYPEGKQLNIFNYQAFLQVGGKIPKHHRVHRGKRQVERHFEGIIAGLFINGLSVLDLADSDDPRTRIQGDVSKLDSLSEHLVGLTTRPPTKPVVEKPGKDTTPPMQSTMGLKATDRPDPVTDDIISSGVRPCHDADDDDDCDTQASGTDLLITPHVKWLTTPAPPVTTTTTTTTADTSFTGPCDDDEDCDWSGSGTENPEVSTNTDDIYITSTDPRVIKIPGGNSSKYPYTGDTPSETTDIVIIVNMTDETSKKHNGITQNPTIVTSMGGKTDGGTKTVTGERGSLLDGSSINIWLIIGICVGGFVFLMLIVAFIMYKLKTKDKGSYKIDESKNYSTLQPEKLSNGGTKNALTSKPNGKKKAVKEWYV</sequence>
<dbReference type="Proteomes" id="UP000749559">
    <property type="component" value="Unassembled WGS sequence"/>
</dbReference>
<evidence type="ECO:0000256" key="8">
    <source>
        <dbReference type="PROSITE-ProRule" id="PRU00076"/>
    </source>
</evidence>
<dbReference type="Pfam" id="PF02210">
    <property type="entry name" value="Laminin_G_2"/>
    <property type="match status" value="5"/>
</dbReference>
<evidence type="ECO:0000313" key="13">
    <source>
        <dbReference type="EMBL" id="CAH1791707.1"/>
    </source>
</evidence>
<dbReference type="FunFam" id="2.10.25.10:FF:000015">
    <property type="entry name" value="neurexin-1 isoform X1"/>
    <property type="match status" value="1"/>
</dbReference>
<dbReference type="PROSITE" id="PS50025">
    <property type="entry name" value="LAM_G_DOMAIN"/>
    <property type="match status" value="5"/>
</dbReference>
<feature type="region of interest" description="Disordered" evidence="9">
    <location>
        <begin position="1301"/>
        <end position="1331"/>
    </location>
</feature>
<dbReference type="Gene3D" id="2.60.120.200">
    <property type="match status" value="5"/>
</dbReference>
<feature type="region of interest" description="Disordered" evidence="9">
    <location>
        <begin position="1125"/>
        <end position="1170"/>
    </location>
</feature>
<dbReference type="Pfam" id="PF00008">
    <property type="entry name" value="EGF"/>
    <property type="match status" value="2"/>
</dbReference>
<evidence type="ECO:0008006" key="15">
    <source>
        <dbReference type="Google" id="ProtNLM"/>
    </source>
</evidence>
<feature type="compositionally biased region" description="Low complexity" evidence="9">
    <location>
        <begin position="1229"/>
        <end position="1240"/>
    </location>
</feature>
<keyword evidence="5 10" id="KW-1133">Transmembrane helix</keyword>
<dbReference type="Pfam" id="PF01034">
    <property type="entry name" value="Syndecan"/>
    <property type="match status" value="1"/>
</dbReference>
<keyword evidence="6 10" id="KW-0472">Membrane</keyword>
<evidence type="ECO:0000256" key="10">
    <source>
        <dbReference type="SAM" id="Phobius"/>
    </source>
</evidence>
<name>A0A8S4PE67_OWEFU</name>
<dbReference type="InterPro" id="IPR050372">
    <property type="entry name" value="Neurexin-related_CASP"/>
</dbReference>
<keyword evidence="3 10" id="KW-0812">Transmembrane</keyword>
<dbReference type="CDD" id="cd00054">
    <property type="entry name" value="EGF_CA"/>
    <property type="match status" value="2"/>
</dbReference>
<comment type="caution">
    <text evidence="13">The sequence shown here is derived from an EMBL/GenBank/DDBJ whole genome shotgun (WGS) entry which is preliminary data.</text>
</comment>
<dbReference type="InterPro" id="IPR001791">
    <property type="entry name" value="Laminin_G"/>
</dbReference>
<comment type="caution">
    <text evidence="8">Lacks conserved residue(s) required for the propagation of feature annotation.</text>
</comment>
<dbReference type="PANTHER" id="PTHR15036">
    <property type="entry name" value="PIKACHURIN-LIKE PROTEIN"/>
    <property type="match status" value="1"/>
</dbReference>
<protein>
    <recommendedName>
        <fullName evidence="15">Neurexin</fullName>
    </recommendedName>
</protein>
<feature type="domain" description="Laminin G" evidence="11">
    <location>
        <begin position="627"/>
        <end position="809"/>
    </location>
</feature>
<evidence type="ECO:0000259" key="12">
    <source>
        <dbReference type="PROSITE" id="PS50026"/>
    </source>
</evidence>
<dbReference type="InterPro" id="IPR013320">
    <property type="entry name" value="ConA-like_dom_sf"/>
</dbReference>
<evidence type="ECO:0000256" key="7">
    <source>
        <dbReference type="ARBA" id="ARBA00023157"/>
    </source>
</evidence>
<dbReference type="CDD" id="cd00110">
    <property type="entry name" value="LamG"/>
    <property type="match status" value="5"/>
</dbReference>
<proteinExistence type="predicted"/>
<dbReference type="SMART" id="SM00294">
    <property type="entry name" value="4.1m"/>
    <property type="match status" value="1"/>
</dbReference>
<dbReference type="FunFam" id="2.10.25.10:FF:000029">
    <property type="entry name" value="neurexin-1 isoform X1"/>
    <property type="match status" value="1"/>
</dbReference>
<feature type="compositionally biased region" description="Polar residues" evidence="9">
    <location>
        <begin position="1308"/>
        <end position="1319"/>
    </location>
</feature>
<feature type="transmembrane region" description="Helical" evidence="10">
    <location>
        <begin position="1257"/>
        <end position="1280"/>
    </location>
</feature>
<feature type="non-terminal residue" evidence="13">
    <location>
        <position position="1331"/>
    </location>
</feature>
<feature type="domain" description="Laminin G" evidence="11">
    <location>
        <begin position="199"/>
        <end position="380"/>
    </location>
</feature>
<feature type="compositionally biased region" description="Polar residues" evidence="9">
    <location>
        <begin position="1156"/>
        <end position="1170"/>
    </location>
</feature>
<feature type="domain" description="EGF-like" evidence="12">
    <location>
        <begin position="383"/>
        <end position="420"/>
    </location>
</feature>
<dbReference type="SMART" id="SM00282">
    <property type="entry name" value="LamG"/>
    <property type="match status" value="5"/>
</dbReference>
<feature type="domain" description="Laminin G" evidence="11">
    <location>
        <begin position="423"/>
        <end position="618"/>
    </location>
</feature>
<dbReference type="SMART" id="SM00181">
    <property type="entry name" value="EGF"/>
    <property type="match status" value="2"/>
</dbReference>
<dbReference type="Gene3D" id="2.10.25.10">
    <property type="entry name" value="Laminin"/>
    <property type="match status" value="2"/>
</dbReference>
<accession>A0A8S4PE67</accession>
<feature type="domain" description="EGF-like" evidence="12">
    <location>
        <begin position="812"/>
        <end position="849"/>
    </location>
</feature>
<feature type="domain" description="Laminin G" evidence="11">
    <location>
        <begin position="4"/>
        <end position="192"/>
    </location>
</feature>
<feature type="compositionally biased region" description="Low complexity" evidence="9">
    <location>
        <begin position="1129"/>
        <end position="1140"/>
    </location>
</feature>
<evidence type="ECO:0000313" key="14">
    <source>
        <dbReference type="Proteomes" id="UP000749559"/>
    </source>
</evidence>
<dbReference type="PANTHER" id="PTHR15036:SF89">
    <property type="entry name" value="NEUREXIN 1, ISOFORM F"/>
    <property type="match status" value="1"/>
</dbReference>
<evidence type="ECO:0000256" key="1">
    <source>
        <dbReference type="ARBA" id="ARBA00004479"/>
    </source>
</evidence>
<dbReference type="EMBL" id="CAIIXF020000008">
    <property type="protein sequence ID" value="CAH1791707.1"/>
    <property type="molecule type" value="Genomic_DNA"/>
</dbReference>
<keyword evidence="14" id="KW-1185">Reference proteome</keyword>
<dbReference type="PROSITE" id="PS50026">
    <property type="entry name" value="EGF_3"/>
    <property type="match status" value="2"/>
</dbReference>